<dbReference type="AlphaFoldDB" id="A0AAD3DET3"/>
<evidence type="ECO:0000313" key="1">
    <source>
        <dbReference type="EMBL" id="GFH62070.1"/>
    </source>
</evidence>
<keyword evidence="2" id="KW-1185">Reference proteome</keyword>
<evidence type="ECO:0000313" key="2">
    <source>
        <dbReference type="Proteomes" id="UP001054902"/>
    </source>
</evidence>
<protein>
    <recommendedName>
        <fullName evidence="3">F-box domain-containing protein</fullName>
    </recommendedName>
</protein>
<sequence length="170" mass="20041">MAPLTRGKRQQAEENGLVVLLKKRKDPEQIIRSSNKHKKLKRQEEEQEASTYEPFTFISIDLLQHIMSFIGTGKYIFLASVSKEFRATLLSMPENDFKTEPSSYIHSWKLTRWIMKVPKNSPDYMRPEFAKTCVQAVKYDSLKVFQNLLKRSKMKPGADWKSTYHMHWQL</sequence>
<accession>A0AAD3DET3</accession>
<dbReference type="Proteomes" id="UP001054902">
    <property type="component" value="Unassembled WGS sequence"/>
</dbReference>
<comment type="caution">
    <text evidence="1">The sequence shown here is derived from an EMBL/GenBank/DDBJ whole genome shotgun (WGS) entry which is preliminary data.</text>
</comment>
<gene>
    <name evidence="1" type="ORF">CTEN210_18546</name>
</gene>
<dbReference type="EMBL" id="BLLK01000077">
    <property type="protein sequence ID" value="GFH62070.1"/>
    <property type="molecule type" value="Genomic_DNA"/>
</dbReference>
<reference evidence="1 2" key="1">
    <citation type="journal article" date="2021" name="Sci. Rep.">
        <title>The genome of the diatom Chaetoceros tenuissimus carries an ancient integrated fragment of an extant virus.</title>
        <authorList>
            <person name="Hongo Y."/>
            <person name="Kimura K."/>
            <person name="Takaki Y."/>
            <person name="Yoshida Y."/>
            <person name="Baba S."/>
            <person name="Kobayashi G."/>
            <person name="Nagasaki K."/>
            <person name="Hano T."/>
            <person name="Tomaru Y."/>
        </authorList>
    </citation>
    <scope>NUCLEOTIDE SEQUENCE [LARGE SCALE GENOMIC DNA]</scope>
    <source>
        <strain evidence="1 2">NIES-3715</strain>
    </source>
</reference>
<name>A0AAD3DET3_9STRA</name>
<organism evidence="1 2">
    <name type="scientific">Chaetoceros tenuissimus</name>
    <dbReference type="NCBI Taxonomy" id="426638"/>
    <lineage>
        <taxon>Eukaryota</taxon>
        <taxon>Sar</taxon>
        <taxon>Stramenopiles</taxon>
        <taxon>Ochrophyta</taxon>
        <taxon>Bacillariophyta</taxon>
        <taxon>Coscinodiscophyceae</taxon>
        <taxon>Chaetocerotophycidae</taxon>
        <taxon>Chaetocerotales</taxon>
        <taxon>Chaetocerotaceae</taxon>
        <taxon>Chaetoceros</taxon>
    </lineage>
</organism>
<evidence type="ECO:0008006" key="3">
    <source>
        <dbReference type="Google" id="ProtNLM"/>
    </source>
</evidence>
<proteinExistence type="predicted"/>